<feature type="region of interest" description="Disordered" evidence="1">
    <location>
        <begin position="222"/>
        <end position="246"/>
    </location>
</feature>
<keyword evidence="3" id="KW-1185">Reference proteome</keyword>
<protein>
    <submittedName>
        <fullName evidence="2">Uncharacterized protein</fullName>
    </submittedName>
</protein>
<dbReference type="AlphaFoldDB" id="A0AAW2DN73"/>
<gene>
    <name evidence="2" type="ORF">SO802_006141</name>
</gene>
<proteinExistence type="predicted"/>
<organism evidence="2 3">
    <name type="scientific">Lithocarpus litseifolius</name>
    <dbReference type="NCBI Taxonomy" id="425828"/>
    <lineage>
        <taxon>Eukaryota</taxon>
        <taxon>Viridiplantae</taxon>
        <taxon>Streptophyta</taxon>
        <taxon>Embryophyta</taxon>
        <taxon>Tracheophyta</taxon>
        <taxon>Spermatophyta</taxon>
        <taxon>Magnoliopsida</taxon>
        <taxon>eudicotyledons</taxon>
        <taxon>Gunneridae</taxon>
        <taxon>Pentapetalae</taxon>
        <taxon>rosids</taxon>
        <taxon>fabids</taxon>
        <taxon>Fagales</taxon>
        <taxon>Fagaceae</taxon>
        <taxon>Lithocarpus</taxon>
    </lineage>
</organism>
<name>A0AAW2DN73_9ROSI</name>
<evidence type="ECO:0000256" key="1">
    <source>
        <dbReference type="SAM" id="MobiDB-lite"/>
    </source>
</evidence>
<comment type="caution">
    <text evidence="2">The sequence shown here is derived from an EMBL/GenBank/DDBJ whole genome shotgun (WGS) entry which is preliminary data.</text>
</comment>
<dbReference type="EMBL" id="JAZDWU010000002">
    <property type="protein sequence ID" value="KAL0011033.1"/>
    <property type="molecule type" value="Genomic_DNA"/>
</dbReference>
<evidence type="ECO:0000313" key="2">
    <source>
        <dbReference type="EMBL" id="KAL0011033.1"/>
    </source>
</evidence>
<reference evidence="2 3" key="1">
    <citation type="submission" date="2024-01" db="EMBL/GenBank/DDBJ databases">
        <title>A telomere-to-telomere, gap-free genome of sweet tea (Lithocarpus litseifolius).</title>
        <authorList>
            <person name="Zhou J."/>
        </authorList>
    </citation>
    <scope>NUCLEOTIDE SEQUENCE [LARGE SCALE GENOMIC DNA]</scope>
    <source>
        <strain evidence="2">Zhou-2022a</strain>
        <tissue evidence="2">Leaf</tissue>
    </source>
</reference>
<feature type="compositionally biased region" description="Polar residues" evidence="1">
    <location>
        <begin position="235"/>
        <end position="246"/>
    </location>
</feature>
<feature type="compositionally biased region" description="Polar residues" evidence="1">
    <location>
        <begin position="48"/>
        <end position="77"/>
    </location>
</feature>
<feature type="region of interest" description="Disordered" evidence="1">
    <location>
        <begin position="18"/>
        <end position="85"/>
    </location>
</feature>
<sequence>MFNASAPWLKAESDEAPLGLFKPPMATNPSRTLPTEAEMPTLPKHPHSGSTAGRNSRHNTLPTLWQSSTPPVHQPHSNDLGFTESTTTESVSSTVELFSTQVASNTSEPIHLESVASANPFSIPKSKASRNLFMLTPVQVKIGPTLDSHFNGPHIPIVSPPQTISLSQAQPQNILSPSPSQNHLDAQIPHLLQCPSATKFPSSHEPTNPIIPSIPITTYATQDQITPNPLKRTPRQLTTSLAKRLR</sequence>
<accession>A0AAW2DN73</accession>
<evidence type="ECO:0000313" key="3">
    <source>
        <dbReference type="Proteomes" id="UP001459277"/>
    </source>
</evidence>
<dbReference type="Proteomes" id="UP001459277">
    <property type="component" value="Unassembled WGS sequence"/>
</dbReference>